<protein>
    <submittedName>
        <fullName evidence="1">Uncharacterized protein</fullName>
    </submittedName>
</protein>
<evidence type="ECO:0000313" key="2">
    <source>
        <dbReference type="Proteomes" id="UP000653674"/>
    </source>
</evidence>
<keyword evidence="2" id="KW-1185">Reference proteome</keyword>
<name>A0A8J3LYE8_9ACTN</name>
<proteinExistence type="predicted"/>
<organism evidence="1 2">
    <name type="scientific">Planosporangium flavigriseum</name>
    <dbReference type="NCBI Taxonomy" id="373681"/>
    <lineage>
        <taxon>Bacteria</taxon>
        <taxon>Bacillati</taxon>
        <taxon>Actinomycetota</taxon>
        <taxon>Actinomycetes</taxon>
        <taxon>Micromonosporales</taxon>
        <taxon>Micromonosporaceae</taxon>
        <taxon>Planosporangium</taxon>
    </lineage>
</organism>
<reference evidence="1" key="1">
    <citation type="submission" date="2021-01" db="EMBL/GenBank/DDBJ databases">
        <title>Whole genome shotgun sequence of Planosporangium flavigriseum NBRC 105377.</title>
        <authorList>
            <person name="Komaki H."/>
            <person name="Tamura T."/>
        </authorList>
    </citation>
    <scope>NUCLEOTIDE SEQUENCE</scope>
    <source>
        <strain evidence="1">NBRC 105377</strain>
    </source>
</reference>
<dbReference type="EMBL" id="BONU01000035">
    <property type="protein sequence ID" value="GIG75670.1"/>
    <property type="molecule type" value="Genomic_DNA"/>
</dbReference>
<dbReference type="Proteomes" id="UP000653674">
    <property type="component" value="Unassembled WGS sequence"/>
</dbReference>
<evidence type="ECO:0000313" key="1">
    <source>
        <dbReference type="EMBL" id="GIG75670.1"/>
    </source>
</evidence>
<dbReference type="AlphaFoldDB" id="A0A8J3LYE8"/>
<gene>
    <name evidence="1" type="ORF">Pfl04_40740</name>
</gene>
<sequence length="69" mass="7434">MVVAYPTGRSGNRRADHITELGHLDRLLPVQVSEIGSQNVTGSSSRPSDGTFQFFGYRVTYGAMASAIC</sequence>
<comment type="caution">
    <text evidence="1">The sequence shown here is derived from an EMBL/GenBank/DDBJ whole genome shotgun (WGS) entry which is preliminary data.</text>
</comment>
<accession>A0A8J3LYE8</accession>